<dbReference type="AlphaFoldDB" id="A0A2G4YQ41"/>
<evidence type="ECO:0000313" key="6">
    <source>
        <dbReference type="Proteomes" id="UP000229730"/>
    </source>
</evidence>
<dbReference type="InterPro" id="IPR023187">
    <property type="entry name" value="Tscrpt_reg_MarR-type_CS"/>
</dbReference>
<dbReference type="FunCoup" id="A0A2G4YQ41">
    <property type="interactions" value="167"/>
</dbReference>
<keyword evidence="2" id="KW-0238">DNA-binding</keyword>
<dbReference type="InterPro" id="IPR000835">
    <property type="entry name" value="HTH_MarR-typ"/>
</dbReference>
<dbReference type="SUPFAM" id="SSF46785">
    <property type="entry name" value="Winged helix' DNA-binding domain"/>
    <property type="match status" value="1"/>
</dbReference>
<proteinExistence type="predicted"/>
<dbReference type="InterPro" id="IPR036390">
    <property type="entry name" value="WH_DNA-bd_sf"/>
</dbReference>
<dbReference type="GO" id="GO:0045892">
    <property type="term" value="P:negative regulation of DNA-templated transcription"/>
    <property type="evidence" value="ECO:0007669"/>
    <property type="project" value="InterPro"/>
</dbReference>
<name>A0A2G4YQ41_9PROT</name>
<dbReference type="NCBIfam" id="TIGR02337">
    <property type="entry name" value="HpaR"/>
    <property type="match status" value="1"/>
</dbReference>
<evidence type="ECO:0000256" key="2">
    <source>
        <dbReference type="ARBA" id="ARBA00023125"/>
    </source>
</evidence>
<accession>A0A2G4YQ41</accession>
<keyword evidence="1" id="KW-0805">Transcription regulation</keyword>
<dbReference type="SMART" id="SM00347">
    <property type="entry name" value="HTH_MARR"/>
    <property type="match status" value="1"/>
</dbReference>
<evidence type="ECO:0000313" key="5">
    <source>
        <dbReference type="EMBL" id="PHZ84443.1"/>
    </source>
</evidence>
<dbReference type="PANTHER" id="PTHR33164">
    <property type="entry name" value="TRANSCRIPTIONAL REGULATOR, MARR FAMILY"/>
    <property type="match status" value="1"/>
</dbReference>
<dbReference type="Proteomes" id="UP000229730">
    <property type="component" value="Unassembled WGS sequence"/>
</dbReference>
<evidence type="ECO:0000256" key="1">
    <source>
        <dbReference type="ARBA" id="ARBA00023015"/>
    </source>
</evidence>
<keyword evidence="3" id="KW-0804">Transcription</keyword>
<sequence length="159" mass="18317">MTSKNTKRDTTFTGEQLPMRDLAHSLPITLLKGRESIMTDFRAMLLDNKLTDQQWRVLRALAENQVLEVVELAEKCVILQPSVSRIIRKMEERGLITRIIPSRDRRRSEISITPKGRALFAKLAPRCEEIYKEITARFGQEKLDKLLALLHDLSASMKD</sequence>
<dbReference type="GO" id="GO:0006950">
    <property type="term" value="P:response to stress"/>
    <property type="evidence" value="ECO:0007669"/>
    <property type="project" value="TreeGrafter"/>
</dbReference>
<reference evidence="5 6" key="1">
    <citation type="submission" date="2017-10" db="EMBL/GenBank/DDBJ databases">
        <title>Frigbacter circumglobatus gen. nov. sp. nov., isolated from sediment cultured in situ.</title>
        <authorList>
            <person name="Zhao Z."/>
        </authorList>
    </citation>
    <scope>NUCLEOTIDE SEQUENCE [LARGE SCALE GENOMIC DNA]</scope>
    <source>
        <strain evidence="5 6">ZYL</strain>
    </source>
</reference>
<protein>
    <submittedName>
        <fullName evidence="5">Homoprotocatechuate degradation operon regulator HpaR</fullName>
    </submittedName>
</protein>
<dbReference type="InterPro" id="IPR012712">
    <property type="entry name" value="HpaR/FarR"/>
</dbReference>
<dbReference type="PRINTS" id="PR00598">
    <property type="entry name" value="HTHMARR"/>
</dbReference>
<dbReference type="Pfam" id="PF01047">
    <property type="entry name" value="MarR"/>
    <property type="match status" value="1"/>
</dbReference>
<dbReference type="PANTHER" id="PTHR33164:SF13">
    <property type="entry name" value="4-HYDROXYPHENYLACETATE CATABOLISM PROTEIN"/>
    <property type="match status" value="1"/>
</dbReference>
<dbReference type="InParanoid" id="A0A2G4YQ41"/>
<comment type="caution">
    <text evidence="5">The sequence shown here is derived from an EMBL/GenBank/DDBJ whole genome shotgun (WGS) entry which is preliminary data.</text>
</comment>
<dbReference type="GO" id="GO:0003677">
    <property type="term" value="F:DNA binding"/>
    <property type="evidence" value="ECO:0007669"/>
    <property type="project" value="UniProtKB-KW"/>
</dbReference>
<dbReference type="OrthoDB" id="8588347at2"/>
<dbReference type="PROSITE" id="PS50995">
    <property type="entry name" value="HTH_MARR_2"/>
    <property type="match status" value="1"/>
</dbReference>
<evidence type="ECO:0000256" key="3">
    <source>
        <dbReference type="ARBA" id="ARBA00023163"/>
    </source>
</evidence>
<dbReference type="InterPro" id="IPR039422">
    <property type="entry name" value="MarR/SlyA-like"/>
</dbReference>
<dbReference type="GO" id="GO:0003700">
    <property type="term" value="F:DNA-binding transcription factor activity"/>
    <property type="evidence" value="ECO:0007669"/>
    <property type="project" value="InterPro"/>
</dbReference>
<gene>
    <name evidence="5" type="primary">hpaR</name>
    <name evidence="5" type="ORF">CRD36_11570</name>
</gene>
<dbReference type="PROSITE" id="PS01117">
    <property type="entry name" value="HTH_MARR_1"/>
    <property type="match status" value="1"/>
</dbReference>
<organism evidence="5 6">
    <name type="scientific">Paremcibacter congregatus</name>
    <dbReference type="NCBI Taxonomy" id="2043170"/>
    <lineage>
        <taxon>Bacteria</taxon>
        <taxon>Pseudomonadati</taxon>
        <taxon>Pseudomonadota</taxon>
        <taxon>Alphaproteobacteria</taxon>
        <taxon>Emcibacterales</taxon>
        <taxon>Emcibacteraceae</taxon>
        <taxon>Paremcibacter</taxon>
    </lineage>
</organism>
<dbReference type="InterPro" id="IPR036388">
    <property type="entry name" value="WH-like_DNA-bd_sf"/>
</dbReference>
<feature type="domain" description="HTH marR-type" evidence="4">
    <location>
        <begin position="19"/>
        <end position="155"/>
    </location>
</feature>
<dbReference type="RefSeq" id="WP_099473393.1">
    <property type="nucleotide sequence ID" value="NZ_CP041025.1"/>
</dbReference>
<dbReference type="Gene3D" id="1.10.10.10">
    <property type="entry name" value="Winged helix-like DNA-binding domain superfamily/Winged helix DNA-binding domain"/>
    <property type="match status" value="1"/>
</dbReference>
<dbReference type="EMBL" id="PDEM01000024">
    <property type="protein sequence ID" value="PHZ84443.1"/>
    <property type="molecule type" value="Genomic_DNA"/>
</dbReference>
<keyword evidence="6" id="KW-1185">Reference proteome</keyword>
<evidence type="ECO:0000259" key="4">
    <source>
        <dbReference type="PROSITE" id="PS50995"/>
    </source>
</evidence>